<reference evidence="1 2" key="2">
    <citation type="submission" date="2015-03" db="EMBL/GenBank/DDBJ databases">
        <authorList>
            <person name="Chan K.-G."/>
        </authorList>
    </citation>
    <scope>NUCLEOTIDE SEQUENCE [LARGE SCALE GENOMIC DNA]</scope>
    <source>
        <strain evidence="1 2">RB-25</strain>
    </source>
</reference>
<reference evidence="1 2" key="1">
    <citation type="submission" date="2014-01" db="EMBL/GenBank/DDBJ databases">
        <title>Isolation of Serratia multitudinisentens RB-25 from Ex-Landfill site.</title>
        <authorList>
            <person name="Robson E.H.J."/>
        </authorList>
    </citation>
    <scope>NUCLEOTIDE SEQUENCE [LARGE SCALE GENOMIC DNA]</scope>
    <source>
        <strain evidence="1 2">RB-25</strain>
    </source>
</reference>
<dbReference type="Proteomes" id="UP000019030">
    <property type="component" value="Chromosome"/>
</dbReference>
<sequence>MAVFEVRAEFFEFEGFPVVNEFAKGDAGGGLCFRGQVVCSGVDTVGKHDPGIVTALTGGVEIDVGVGAKGDALLFALPVEAEVPEFAAGGFDA</sequence>
<dbReference type="EMBL" id="CP007044">
    <property type="protein sequence ID" value="AHG22821.1"/>
    <property type="molecule type" value="Genomic_DNA"/>
</dbReference>
<proteinExistence type="predicted"/>
<dbReference type="AlphaFoldDB" id="W0LGE9"/>
<gene>
    <name evidence="1" type="ORF">Z042_14535</name>
</gene>
<dbReference type="HOGENOM" id="CLU_2397937_0_0_6"/>
<organism evidence="1 2">
    <name type="scientific">Chania multitudinisentens RB-25</name>
    <dbReference type="NCBI Taxonomy" id="1441930"/>
    <lineage>
        <taxon>Bacteria</taxon>
        <taxon>Pseudomonadati</taxon>
        <taxon>Pseudomonadota</taxon>
        <taxon>Gammaproteobacteria</taxon>
        <taxon>Enterobacterales</taxon>
        <taxon>Yersiniaceae</taxon>
        <taxon>Chania</taxon>
    </lineage>
</organism>
<evidence type="ECO:0000313" key="2">
    <source>
        <dbReference type="Proteomes" id="UP000019030"/>
    </source>
</evidence>
<evidence type="ECO:0000313" key="1">
    <source>
        <dbReference type="EMBL" id="AHG22821.1"/>
    </source>
</evidence>
<protein>
    <submittedName>
        <fullName evidence="1">Uncharacterized protein</fullName>
    </submittedName>
</protein>
<accession>W0LGE9</accession>
<keyword evidence="2" id="KW-1185">Reference proteome</keyword>
<name>W0LGE9_9GAMM</name>
<dbReference type="KEGG" id="sfo:Z042_14535"/>